<dbReference type="EMBL" id="QGNW01001384">
    <property type="protein sequence ID" value="RVW43207.1"/>
    <property type="molecule type" value="Genomic_DNA"/>
</dbReference>
<protein>
    <submittedName>
        <fullName evidence="1">Uncharacterized protein</fullName>
    </submittedName>
</protein>
<proteinExistence type="predicted"/>
<dbReference type="Proteomes" id="UP000288805">
    <property type="component" value="Unassembled WGS sequence"/>
</dbReference>
<dbReference type="Gene3D" id="3.60.10.10">
    <property type="entry name" value="Endonuclease/exonuclease/phosphatase"/>
    <property type="match status" value="1"/>
</dbReference>
<name>A0A438E600_VITVI</name>
<sequence>MRGSKQMELLQPVIDRALIEEASRYGSVLNPWGLRVSGSSSPYSLSFGWTPEGEYYDHSGVLWEEIQEDTLLSMLKSIENGEGCWDLSKLIVLIIRLGVGSGVRSCPSPQESQGKVEDGVVWVFTGVYGPFTKDEWECLWEEIGAIRGIWEEPWCVGGDFNIIFSQRERSRQGRITSAMRRFAQIIDDLGLVDLPLQEGMEVFGRLEYNKVVALQLVDYWDLVESERSLSEEETTSKKEAKEMLSGLLWKKPIGGSYQGSYEEKEVREGVANAYQHLLTENSKWKADIERLQFRAD</sequence>
<dbReference type="SUPFAM" id="SSF56219">
    <property type="entry name" value="DNase I-like"/>
    <property type="match status" value="1"/>
</dbReference>
<reference evidence="1 2" key="1">
    <citation type="journal article" date="2018" name="PLoS Genet.">
        <title>Population sequencing reveals clonal diversity and ancestral inbreeding in the grapevine cultivar Chardonnay.</title>
        <authorList>
            <person name="Roach M.J."/>
            <person name="Johnson D.L."/>
            <person name="Bohlmann J."/>
            <person name="van Vuuren H.J."/>
            <person name="Jones S.J."/>
            <person name="Pretorius I.S."/>
            <person name="Schmidt S.A."/>
            <person name="Borneman A.R."/>
        </authorList>
    </citation>
    <scope>NUCLEOTIDE SEQUENCE [LARGE SCALE GENOMIC DNA]</scope>
    <source>
        <strain evidence="2">cv. Chardonnay</strain>
        <tissue evidence="1">Leaf</tissue>
    </source>
</reference>
<gene>
    <name evidence="1" type="ORF">CK203_089734</name>
</gene>
<evidence type="ECO:0000313" key="1">
    <source>
        <dbReference type="EMBL" id="RVW43207.1"/>
    </source>
</evidence>
<comment type="caution">
    <text evidence="1">The sequence shown here is derived from an EMBL/GenBank/DDBJ whole genome shotgun (WGS) entry which is preliminary data.</text>
</comment>
<organism evidence="1 2">
    <name type="scientific">Vitis vinifera</name>
    <name type="common">Grape</name>
    <dbReference type="NCBI Taxonomy" id="29760"/>
    <lineage>
        <taxon>Eukaryota</taxon>
        <taxon>Viridiplantae</taxon>
        <taxon>Streptophyta</taxon>
        <taxon>Embryophyta</taxon>
        <taxon>Tracheophyta</taxon>
        <taxon>Spermatophyta</taxon>
        <taxon>Magnoliopsida</taxon>
        <taxon>eudicotyledons</taxon>
        <taxon>Gunneridae</taxon>
        <taxon>Pentapetalae</taxon>
        <taxon>rosids</taxon>
        <taxon>Vitales</taxon>
        <taxon>Vitaceae</taxon>
        <taxon>Viteae</taxon>
        <taxon>Vitis</taxon>
    </lineage>
</organism>
<dbReference type="InterPro" id="IPR036691">
    <property type="entry name" value="Endo/exonu/phosph_ase_sf"/>
</dbReference>
<accession>A0A438E600</accession>
<evidence type="ECO:0000313" key="2">
    <source>
        <dbReference type="Proteomes" id="UP000288805"/>
    </source>
</evidence>
<dbReference type="AlphaFoldDB" id="A0A438E600"/>